<dbReference type="REBASE" id="22768">
    <property type="entry name" value="Rma4252ORF326P"/>
</dbReference>
<gene>
    <name evidence="9" type="ordered locus">Rmar_0326</name>
</gene>
<dbReference type="SUPFAM" id="SSF53335">
    <property type="entry name" value="S-adenosyl-L-methionine-dependent methyltransferases"/>
    <property type="match status" value="1"/>
</dbReference>
<dbReference type="PRINTS" id="PR00507">
    <property type="entry name" value="N12N6MTFRASE"/>
</dbReference>
<dbReference type="GO" id="GO:0032259">
    <property type="term" value="P:methylation"/>
    <property type="evidence" value="ECO:0007669"/>
    <property type="project" value="UniProtKB-KW"/>
</dbReference>
<dbReference type="GO" id="GO:0006304">
    <property type="term" value="P:DNA modification"/>
    <property type="evidence" value="ECO:0007669"/>
    <property type="project" value="InterPro"/>
</dbReference>
<evidence type="ECO:0000256" key="1">
    <source>
        <dbReference type="ARBA" id="ARBA00006594"/>
    </source>
</evidence>
<dbReference type="InterPro" id="IPR054520">
    <property type="entry name" value="M_Eco57I_C"/>
</dbReference>
<dbReference type="Pfam" id="PF22837">
    <property type="entry name" value="M_Eco57I_C"/>
    <property type="match status" value="1"/>
</dbReference>
<sequence>MSREPGTHLVAHGYERATLLALLKKTGRFREDLTGNASAAPPRAQVLGVWELEDIAVPVLEVPVEDAERKRWSDWEAVCAWLRAQQGEAALCVFYDARRAFRLALIGPRSGKARPPVSGNFRRWSLLVQPGYPNRTFSERVPLLMRADSREALLEVFDAEAVGHAFYAAYVKIFQESVVSGIYGEGSRQEYQDCFLAFTVRVLFLSFVAKKGWLGDQGARFLPWLLERYQTVAQQEEATGFYNRWLRPLFFEAFRAAPSAKTARFRTLPEDIAIIYRDAPFLNGELFRRQPFDARLALTDEAIARFFSLLYGYNFILEESTHEDVDLELTPELLGLILEQLINGVGITGAKEQVGAHYTPRVEVDLMVRLALMEALVQRAVLDRAAAARFVFEGKLESDQALAVRKTLEDLKVLDPAVGSGAFLVGMLQVLEELLDRTHESLGDRCADRVQRRRRLIAEVLHGVDVLRWAVWMTELRLWLALLVDLDDRVRHTSGPILPSLGLRVVQGDALIQRIGKRLLPMRPDGPLWNRPEIRAPLQQLNEYRRAYFENKASLEQVRAAETALFQAMVQQERRRLQQQASSTGELFQKARCRSDDAATQQQLTALQELLDAAAAGHRPFVWWVDFSDVMVERGGFDVVIGNPPYVRQEQISDVLGDLTPSAYKAMLAAAYRMDWEAIAGSRLPAVQRRADLYVYFYVRSLRLLNDRGVHVFIASNSWLDVDFGSWLQELFLRYAPLRLVLENRSYRSFAAGINTAITVALAPRPIVHREPVRFCALYRAFEEVHPADILQIVEATQDLRQEAFRVLVRAPNVLLQEAGRTGKYSGSKWGGKYLRAPDIFYTLFEQGQRRWVRLGEIAEVRRGITTGVNEFFYLEPVGQTVEEVATLAKQDPAARVPVRNSLGWEGRLEAAWLRPIIKSSREIRTLKVGLENLRYLVLMPPEEVRAHLEANLDPPLARYPGILDYIRWGETRGYPKRPTCSSRRWWWDLGERPIGQVLCMMTYNDRHPFWVNTVALSDNRLYDLYVKTTDPLLLAALMNTTLVPLQMELLGRINLGEGALDFKVYEAAELLCPAPDVLSSDEQARLLTAFQAMVDRPVRSLFEELGFPRCRRSRCAHPDHPYEHVVPEMLTLDQVRQASPERFQMDTVVCRALGLNDREQLEVYRAVTQLVLERLRRARTAHP</sequence>
<dbReference type="OrthoDB" id="32195at2"/>
<feature type="domain" description="Type II methyltransferase M.TaqI-like" evidence="7">
    <location>
        <begin position="461"/>
        <end position="741"/>
    </location>
</feature>
<keyword evidence="4" id="KW-0808">Transferase</keyword>
<keyword evidence="10" id="KW-1185">Reference proteome</keyword>
<dbReference type="InterPro" id="IPR011639">
    <property type="entry name" value="MethylTrfase_TaqI-like_dom"/>
</dbReference>
<evidence type="ECO:0000259" key="7">
    <source>
        <dbReference type="Pfam" id="PF07669"/>
    </source>
</evidence>
<evidence type="ECO:0000256" key="4">
    <source>
        <dbReference type="ARBA" id="ARBA00022679"/>
    </source>
</evidence>
<evidence type="ECO:0000256" key="3">
    <source>
        <dbReference type="ARBA" id="ARBA00022603"/>
    </source>
</evidence>
<dbReference type="InterPro" id="IPR029063">
    <property type="entry name" value="SAM-dependent_MTases_sf"/>
</dbReference>
<dbReference type="PANTHER" id="PTHR33841">
    <property type="entry name" value="DNA METHYLTRANSFERASE YEEA-RELATED"/>
    <property type="match status" value="1"/>
</dbReference>
<dbReference type="RefSeq" id="WP_012842843.1">
    <property type="nucleotide sequence ID" value="NC_013501.1"/>
</dbReference>
<dbReference type="InterPro" id="IPR002052">
    <property type="entry name" value="DNA_methylase_N6_adenine_CS"/>
</dbReference>
<evidence type="ECO:0000256" key="2">
    <source>
        <dbReference type="ARBA" id="ARBA00011900"/>
    </source>
</evidence>
<dbReference type="HOGENOM" id="CLU_002539_1_1_10"/>
<evidence type="ECO:0000256" key="5">
    <source>
        <dbReference type="ARBA" id="ARBA00022691"/>
    </source>
</evidence>
<dbReference type="InterPro" id="IPR050953">
    <property type="entry name" value="N4_N6_ade-DNA_methylase"/>
</dbReference>
<comment type="similarity">
    <text evidence="1">Belongs to the N(4)/N(6)-methyltransferase family.</text>
</comment>
<keyword evidence="3" id="KW-0489">Methyltransferase</keyword>
<evidence type="ECO:0000313" key="10">
    <source>
        <dbReference type="Proteomes" id="UP000002221"/>
    </source>
</evidence>
<dbReference type="PROSITE" id="PS00092">
    <property type="entry name" value="N6_MTASE"/>
    <property type="match status" value="1"/>
</dbReference>
<dbReference type="STRING" id="518766.Rmar_0326"/>
<protein>
    <recommendedName>
        <fullName evidence="2">site-specific DNA-methyltransferase (adenine-specific)</fullName>
        <ecNumber evidence="2">2.1.1.72</ecNumber>
    </recommendedName>
</protein>
<accession>D0MDN8</accession>
<proteinExistence type="inferred from homology"/>
<dbReference type="GO" id="GO:0003676">
    <property type="term" value="F:nucleic acid binding"/>
    <property type="evidence" value="ECO:0007669"/>
    <property type="project" value="InterPro"/>
</dbReference>
<dbReference type="eggNOG" id="COG0827">
    <property type="taxonomic scope" value="Bacteria"/>
</dbReference>
<evidence type="ECO:0000313" key="9">
    <source>
        <dbReference type="EMBL" id="ACY47231.1"/>
    </source>
</evidence>
<dbReference type="GO" id="GO:0009007">
    <property type="term" value="F:site-specific DNA-methyltransferase (adenine-specific) activity"/>
    <property type="evidence" value="ECO:0007669"/>
    <property type="project" value="UniProtKB-EC"/>
</dbReference>
<dbReference type="eggNOG" id="COG1002">
    <property type="taxonomic scope" value="Bacteria"/>
</dbReference>
<dbReference type="Gene3D" id="3.40.50.150">
    <property type="entry name" value="Vaccinia Virus protein VP39"/>
    <property type="match status" value="1"/>
</dbReference>
<dbReference type="AlphaFoldDB" id="D0MDN8"/>
<dbReference type="EC" id="2.1.1.72" evidence="2"/>
<feature type="domain" description="Type II methyltransferase M.Eco57I C-terminal" evidence="8">
    <location>
        <begin position="961"/>
        <end position="1081"/>
    </location>
</feature>
<dbReference type="EMBL" id="CP001807">
    <property type="protein sequence ID" value="ACY47231.1"/>
    <property type="molecule type" value="Genomic_DNA"/>
</dbReference>
<dbReference type="PANTHER" id="PTHR33841:SF5">
    <property type="entry name" value="DNA METHYLASE (MODIFICATION METHYLASE) (METHYLTRANSFERASE)-RELATED"/>
    <property type="match status" value="1"/>
</dbReference>
<dbReference type="Pfam" id="PF07669">
    <property type="entry name" value="Eco57I"/>
    <property type="match status" value="1"/>
</dbReference>
<comment type="catalytic activity">
    <reaction evidence="6">
        <text>a 2'-deoxyadenosine in DNA + S-adenosyl-L-methionine = an N(6)-methyl-2'-deoxyadenosine in DNA + S-adenosyl-L-homocysteine + H(+)</text>
        <dbReference type="Rhea" id="RHEA:15197"/>
        <dbReference type="Rhea" id="RHEA-COMP:12418"/>
        <dbReference type="Rhea" id="RHEA-COMP:12419"/>
        <dbReference type="ChEBI" id="CHEBI:15378"/>
        <dbReference type="ChEBI" id="CHEBI:57856"/>
        <dbReference type="ChEBI" id="CHEBI:59789"/>
        <dbReference type="ChEBI" id="CHEBI:90615"/>
        <dbReference type="ChEBI" id="CHEBI:90616"/>
        <dbReference type="EC" id="2.1.1.72"/>
    </reaction>
</comment>
<name>D0MDN8_RHOM4</name>
<organism evidence="9 10">
    <name type="scientific">Rhodothermus marinus (strain ATCC 43812 / DSM 4252 / R-10)</name>
    <name type="common">Rhodothermus obamensis</name>
    <dbReference type="NCBI Taxonomy" id="518766"/>
    <lineage>
        <taxon>Bacteria</taxon>
        <taxon>Pseudomonadati</taxon>
        <taxon>Rhodothermota</taxon>
        <taxon>Rhodothermia</taxon>
        <taxon>Rhodothermales</taxon>
        <taxon>Rhodothermaceae</taxon>
        <taxon>Rhodothermus</taxon>
    </lineage>
</organism>
<evidence type="ECO:0000256" key="6">
    <source>
        <dbReference type="ARBA" id="ARBA00047942"/>
    </source>
</evidence>
<reference evidence="9 10" key="1">
    <citation type="journal article" date="2009" name="Stand. Genomic Sci.">
        <title>Complete genome sequence of Rhodothermus marinus type strain (R-10).</title>
        <authorList>
            <person name="Nolan M."/>
            <person name="Tindall B.J."/>
            <person name="Pomrenke H."/>
            <person name="Lapidus A."/>
            <person name="Copeland A."/>
            <person name="Glavina Del Rio T."/>
            <person name="Lucas S."/>
            <person name="Chen F."/>
            <person name="Tice H."/>
            <person name="Cheng J.F."/>
            <person name="Saunders E."/>
            <person name="Han C."/>
            <person name="Bruce D."/>
            <person name="Goodwin L."/>
            <person name="Chain P."/>
            <person name="Pitluck S."/>
            <person name="Ovchinikova G."/>
            <person name="Pati A."/>
            <person name="Ivanova N."/>
            <person name="Mavromatis K."/>
            <person name="Chen A."/>
            <person name="Palaniappan K."/>
            <person name="Land M."/>
            <person name="Hauser L."/>
            <person name="Chang Y.J."/>
            <person name="Jeffries C.D."/>
            <person name="Brettin T."/>
            <person name="Goker M."/>
            <person name="Bristow J."/>
            <person name="Eisen J.A."/>
            <person name="Markowitz V."/>
            <person name="Hugenholtz P."/>
            <person name="Kyrpides N.C."/>
            <person name="Klenk H.P."/>
            <person name="Detter J.C."/>
        </authorList>
    </citation>
    <scope>NUCLEOTIDE SEQUENCE [LARGE SCALE GENOMIC DNA]</scope>
    <source>
        <strain evidence="10">ATCC 43812 / DSM 4252 / R-10</strain>
    </source>
</reference>
<evidence type="ECO:0000259" key="8">
    <source>
        <dbReference type="Pfam" id="PF22837"/>
    </source>
</evidence>
<dbReference type="Proteomes" id="UP000002221">
    <property type="component" value="Chromosome"/>
</dbReference>
<dbReference type="KEGG" id="rmr:Rmar_0326"/>
<keyword evidence="5" id="KW-0949">S-adenosyl-L-methionine</keyword>